<dbReference type="SMART" id="SM00829">
    <property type="entry name" value="PKS_ER"/>
    <property type="match status" value="1"/>
</dbReference>
<name>C9W365_PHACH</name>
<dbReference type="PANTHER" id="PTHR42940:SF8">
    <property type="entry name" value="VACUOLAR PROTEIN SORTING-ASSOCIATED PROTEIN 11"/>
    <property type="match status" value="1"/>
</dbReference>
<dbReference type="InterPro" id="IPR011032">
    <property type="entry name" value="GroES-like_sf"/>
</dbReference>
<evidence type="ECO:0000313" key="7">
    <source>
        <dbReference type="EMBL" id="ACM48352.1"/>
    </source>
</evidence>
<protein>
    <submittedName>
        <fullName evidence="7">Alcohol dehydogenase</fullName>
    </submittedName>
</protein>
<evidence type="ECO:0000256" key="5">
    <source>
        <dbReference type="ARBA" id="ARBA00023002"/>
    </source>
</evidence>
<dbReference type="Pfam" id="PF00107">
    <property type="entry name" value="ADH_zinc_N"/>
    <property type="match status" value="1"/>
</dbReference>
<dbReference type="SUPFAM" id="SSF51735">
    <property type="entry name" value="NAD(P)-binding Rossmann-fold domains"/>
    <property type="match status" value="1"/>
</dbReference>
<dbReference type="InterPro" id="IPR013149">
    <property type="entry name" value="ADH-like_C"/>
</dbReference>
<dbReference type="AlphaFoldDB" id="C9W365"/>
<dbReference type="InterPro" id="IPR013154">
    <property type="entry name" value="ADH-like_N"/>
</dbReference>
<reference evidence="7" key="1">
    <citation type="submission" date="2008-08" db="EMBL/GenBank/DDBJ databases">
        <title>Molecular cloning and expression of alcohol dehydrogenase gene of Phanerochaete chrysosporium.</title>
        <authorList>
            <person name="He C."/>
            <person name="Wu J.-M."/>
            <person name="Zhang Y.-Z."/>
        </authorList>
    </citation>
    <scope>NUCLEOTIDE SEQUENCE</scope>
</reference>
<dbReference type="Gene3D" id="3.90.180.10">
    <property type="entry name" value="Medium-chain alcohol dehydrogenases, catalytic domain"/>
    <property type="match status" value="1"/>
</dbReference>
<evidence type="ECO:0000256" key="2">
    <source>
        <dbReference type="ARBA" id="ARBA00008072"/>
    </source>
</evidence>
<dbReference type="CDD" id="cd08254">
    <property type="entry name" value="hydroxyacyl_CoA_DH"/>
    <property type="match status" value="1"/>
</dbReference>
<comment type="similarity">
    <text evidence="2">Belongs to the zinc-containing alcohol dehydrogenase family.</text>
</comment>
<dbReference type="InterPro" id="IPR020843">
    <property type="entry name" value="ER"/>
</dbReference>
<dbReference type="EMBL" id="FJ031185">
    <property type="protein sequence ID" value="ACM48352.1"/>
    <property type="molecule type" value="mRNA"/>
</dbReference>
<keyword evidence="3" id="KW-0479">Metal-binding</keyword>
<dbReference type="VEuPathDB" id="FungiDB:AGR57_12046"/>
<dbReference type="SMR" id="C9W365"/>
<feature type="domain" description="Enoyl reductase (ER)" evidence="6">
    <location>
        <begin position="9"/>
        <end position="346"/>
    </location>
</feature>
<dbReference type="Pfam" id="PF08240">
    <property type="entry name" value="ADH_N"/>
    <property type="match status" value="1"/>
</dbReference>
<evidence type="ECO:0000256" key="3">
    <source>
        <dbReference type="ARBA" id="ARBA00022723"/>
    </source>
</evidence>
<dbReference type="PANTHER" id="PTHR42940">
    <property type="entry name" value="ALCOHOL DEHYDROGENASE 1-RELATED"/>
    <property type="match status" value="1"/>
</dbReference>
<evidence type="ECO:0000259" key="6">
    <source>
        <dbReference type="SMART" id="SM00829"/>
    </source>
</evidence>
<accession>C9W365</accession>
<dbReference type="SUPFAM" id="SSF50129">
    <property type="entry name" value="GroES-like"/>
    <property type="match status" value="1"/>
</dbReference>
<sequence length="356" mass="37341">MLAYRFIPGEPNPVPQQVPIPTPAAEEVLVKVLAAGVCHTDVGILTPGDMLNLWCASKSFTLGHEGAGIIAEIPASVASAFPNLKVGDYVAMWCGDACKKPACSVCAYGFTDLCTFDRLHGVGLDGTWAEYITLHASCVVPVPASPERIPPAVISAATDATLSPYHAMKTCCGVRPEHTVLCMGTGGLGLNGVAIAKKCLRARCVIACDTRQSAREDALAAGADYAVGPEELAGLVEEKKLVVDFAFDFVGIQATFDSCFAAIRPGGTIHVLGLGANAQQYQQLVAMSKNLTLKTSFWGARSDLAEVLQAIAEGTLQPKVDTRPMSEVVEVLDEMRAGRLQARVALIPEGAASASA</sequence>
<dbReference type="InterPro" id="IPR036291">
    <property type="entry name" value="NAD(P)-bd_dom_sf"/>
</dbReference>
<dbReference type="GO" id="GO:0016491">
    <property type="term" value="F:oxidoreductase activity"/>
    <property type="evidence" value="ECO:0007669"/>
    <property type="project" value="UniProtKB-KW"/>
</dbReference>
<comment type="cofactor">
    <cofactor evidence="1">
        <name>Zn(2+)</name>
        <dbReference type="ChEBI" id="CHEBI:29105"/>
    </cofactor>
</comment>
<dbReference type="GO" id="GO:0046872">
    <property type="term" value="F:metal ion binding"/>
    <property type="evidence" value="ECO:0007669"/>
    <property type="project" value="UniProtKB-KW"/>
</dbReference>
<evidence type="ECO:0000256" key="1">
    <source>
        <dbReference type="ARBA" id="ARBA00001947"/>
    </source>
</evidence>
<keyword evidence="5" id="KW-0560">Oxidoreductase</keyword>
<organism evidence="7">
    <name type="scientific">Phanerodontia chrysosporium</name>
    <name type="common">White-rot fungus</name>
    <name type="synonym">Sporotrichum pruinosum</name>
    <dbReference type="NCBI Taxonomy" id="2822231"/>
    <lineage>
        <taxon>Eukaryota</taxon>
        <taxon>Fungi</taxon>
        <taxon>Dikarya</taxon>
        <taxon>Basidiomycota</taxon>
        <taxon>Agaricomycotina</taxon>
        <taxon>Agaricomycetes</taxon>
        <taxon>Polyporales</taxon>
        <taxon>Phanerochaetaceae</taxon>
        <taxon>Phanerodontia</taxon>
    </lineage>
</organism>
<proteinExistence type="evidence at transcript level"/>
<dbReference type="Gene3D" id="3.40.50.720">
    <property type="entry name" value="NAD(P)-binding Rossmann-like Domain"/>
    <property type="match status" value="1"/>
</dbReference>
<evidence type="ECO:0000256" key="4">
    <source>
        <dbReference type="ARBA" id="ARBA00022833"/>
    </source>
</evidence>
<keyword evidence="4" id="KW-0862">Zinc</keyword>